<name>A0A9Q1FPJ1_SYNKA</name>
<sequence length="116" mass="12636">MNHTENPRHPSPASEHLGPAYVTCAVKKKREERSGGKVQPLEGQGHRQSASGVPAELPARPLMAGRCFTPLPLSSRLRSTPGPGVALPGLLYCAGRCLCFLHRDACLNRSAERWRK</sequence>
<proteinExistence type="predicted"/>
<dbReference type="Proteomes" id="UP001152622">
    <property type="component" value="Chromosome 4"/>
</dbReference>
<feature type="region of interest" description="Disordered" evidence="1">
    <location>
        <begin position="28"/>
        <end position="54"/>
    </location>
</feature>
<dbReference type="EMBL" id="JAINUF010000004">
    <property type="protein sequence ID" value="KAJ8363727.1"/>
    <property type="molecule type" value="Genomic_DNA"/>
</dbReference>
<organism evidence="2 3">
    <name type="scientific">Synaphobranchus kaupii</name>
    <name type="common">Kaup's arrowtooth eel</name>
    <dbReference type="NCBI Taxonomy" id="118154"/>
    <lineage>
        <taxon>Eukaryota</taxon>
        <taxon>Metazoa</taxon>
        <taxon>Chordata</taxon>
        <taxon>Craniata</taxon>
        <taxon>Vertebrata</taxon>
        <taxon>Euteleostomi</taxon>
        <taxon>Actinopterygii</taxon>
        <taxon>Neopterygii</taxon>
        <taxon>Teleostei</taxon>
        <taxon>Anguilliformes</taxon>
        <taxon>Synaphobranchidae</taxon>
        <taxon>Synaphobranchus</taxon>
    </lineage>
</organism>
<evidence type="ECO:0000256" key="1">
    <source>
        <dbReference type="SAM" id="MobiDB-lite"/>
    </source>
</evidence>
<evidence type="ECO:0000313" key="3">
    <source>
        <dbReference type="Proteomes" id="UP001152622"/>
    </source>
</evidence>
<reference evidence="2" key="1">
    <citation type="journal article" date="2023" name="Science">
        <title>Genome structures resolve the early diversification of teleost fishes.</title>
        <authorList>
            <person name="Parey E."/>
            <person name="Louis A."/>
            <person name="Montfort J."/>
            <person name="Bouchez O."/>
            <person name="Roques C."/>
            <person name="Iampietro C."/>
            <person name="Lluch J."/>
            <person name="Castinel A."/>
            <person name="Donnadieu C."/>
            <person name="Desvignes T."/>
            <person name="Floi Bucao C."/>
            <person name="Jouanno E."/>
            <person name="Wen M."/>
            <person name="Mejri S."/>
            <person name="Dirks R."/>
            <person name="Jansen H."/>
            <person name="Henkel C."/>
            <person name="Chen W.J."/>
            <person name="Zahm M."/>
            <person name="Cabau C."/>
            <person name="Klopp C."/>
            <person name="Thompson A.W."/>
            <person name="Robinson-Rechavi M."/>
            <person name="Braasch I."/>
            <person name="Lecointre G."/>
            <person name="Bobe J."/>
            <person name="Postlethwait J.H."/>
            <person name="Berthelot C."/>
            <person name="Roest Crollius H."/>
            <person name="Guiguen Y."/>
        </authorList>
    </citation>
    <scope>NUCLEOTIDE SEQUENCE</scope>
    <source>
        <strain evidence="2">WJC10195</strain>
    </source>
</reference>
<comment type="caution">
    <text evidence="2">The sequence shown here is derived from an EMBL/GenBank/DDBJ whole genome shotgun (WGS) entry which is preliminary data.</text>
</comment>
<gene>
    <name evidence="2" type="ORF">SKAU_G00125580</name>
</gene>
<feature type="region of interest" description="Disordered" evidence="1">
    <location>
        <begin position="1"/>
        <end position="20"/>
    </location>
</feature>
<protein>
    <submittedName>
        <fullName evidence="2">Uncharacterized protein</fullName>
    </submittedName>
</protein>
<accession>A0A9Q1FPJ1</accession>
<dbReference type="AlphaFoldDB" id="A0A9Q1FPJ1"/>
<keyword evidence="3" id="KW-1185">Reference proteome</keyword>
<evidence type="ECO:0000313" key="2">
    <source>
        <dbReference type="EMBL" id="KAJ8363727.1"/>
    </source>
</evidence>